<sequence length="27" mass="3139">MNVLIIDSYVYVHDKLLNMIGSFRVVV</sequence>
<protein>
    <submittedName>
        <fullName evidence="1">Uncharacterized protein</fullName>
    </submittedName>
</protein>
<accession>A0A822Z5B4</accession>
<dbReference type="EMBL" id="DUZY01000005">
    <property type="protein sequence ID" value="DAD38881.1"/>
    <property type="molecule type" value="Genomic_DNA"/>
</dbReference>
<gene>
    <name evidence="1" type="ORF">HUJ06_013203</name>
</gene>
<keyword evidence="2" id="KW-1185">Reference proteome</keyword>
<name>A0A822Z5B4_NELNU</name>
<comment type="caution">
    <text evidence="1">The sequence shown here is derived from an EMBL/GenBank/DDBJ whole genome shotgun (WGS) entry which is preliminary data.</text>
</comment>
<proteinExistence type="predicted"/>
<dbReference type="Proteomes" id="UP000607653">
    <property type="component" value="Unassembled WGS sequence"/>
</dbReference>
<evidence type="ECO:0000313" key="2">
    <source>
        <dbReference type="Proteomes" id="UP000607653"/>
    </source>
</evidence>
<reference evidence="1 2" key="1">
    <citation type="journal article" date="2020" name="Mol. Biol. Evol.">
        <title>Distinct Expression and Methylation Patterns for Genes with Different Fates following a Single Whole-Genome Duplication in Flowering Plants.</title>
        <authorList>
            <person name="Shi T."/>
            <person name="Rahmani R.S."/>
            <person name="Gugger P.F."/>
            <person name="Wang M."/>
            <person name="Li H."/>
            <person name="Zhang Y."/>
            <person name="Li Z."/>
            <person name="Wang Q."/>
            <person name="Van de Peer Y."/>
            <person name="Marchal K."/>
            <person name="Chen J."/>
        </authorList>
    </citation>
    <scope>NUCLEOTIDE SEQUENCE [LARGE SCALE GENOMIC DNA]</scope>
    <source>
        <tissue evidence="1">Leaf</tissue>
    </source>
</reference>
<organism evidence="1 2">
    <name type="scientific">Nelumbo nucifera</name>
    <name type="common">Sacred lotus</name>
    <dbReference type="NCBI Taxonomy" id="4432"/>
    <lineage>
        <taxon>Eukaryota</taxon>
        <taxon>Viridiplantae</taxon>
        <taxon>Streptophyta</taxon>
        <taxon>Embryophyta</taxon>
        <taxon>Tracheophyta</taxon>
        <taxon>Spermatophyta</taxon>
        <taxon>Magnoliopsida</taxon>
        <taxon>Proteales</taxon>
        <taxon>Nelumbonaceae</taxon>
        <taxon>Nelumbo</taxon>
    </lineage>
</organism>
<dbReference type="AlphaFoldDB" id="A0A822Z5B4"/>
<evidence type="ECO:0000313" key="1">
    <source>
        <dbReference type="EMBL" id="DAD38881.1"/>
    </source>
</evidence>